<gene>
    <name evidence="1" type="ORF">C4D60_Mb07t19760</name>
</gene>
<dbReference type="EMBL" id="PYDT01000005">
    <property type="protein sequence ID" value="THU61104.1"/>
    <property type="molecule type" value="Genomic_DNA"/>
</dbReference>
<accession>A0A4S8JII6</accession>
<name>A0A4S8JII6_MUSBA</name>
<protein>
    <submittedName>
        <fullName evidence="1">Uncharacterized protein</fullName>
    </submittedName>
</protein>
<comment type="caution">
    <text evidence="1">The sequence shown here is derived from an EMBL/GenBank/DDBJ whole genome shotgun (WGS) entry which is preliminary data.</text>
</comment>
<dbReference type="Proteomes" id="UP000317650">
    <property type="component" value="Chromosome 7"/>
</dbReference>
<dbReference type="AlphaFoldDB" id="A0A4S8JII6"/>
<evidence type="ECO:0000313" key="1">
    <source>
        <dbReference type="EMBL" id="THU61104.1"/>
    </source>
</evidence>
<keyword evidence="2" id="KW-1185">Reference proteome</keyword>
<evidence type="ECO:0000313" key="2">
    <source>
        <dbReference type="Proteomes" id="UP000317650"/>
    </source>
</evidence>
<reference evidence="1 2" key="1">
    <citation type="journal article" date="2019" name="Nat. Plants">
        <title>Genome sequencing of Musa balbisiana reveals subgenome evolution and function divergence in polyploid bananas.</title>
        <authorList>
            <person name="Yao X."/>
        </authorList>
    </citation>
    <scope>NUCLEOTIDE SEQUENCE [LARGE SCALE GENOMIC DNA]</scope>
    <source>
        <strain evidence="2">cv. DH-PKW</strain>
        <tissue evidence="1">Leaves</tissue>
    </source>
</reference>
<proteinExistence type="predicted"/>
<organism evidence="1 2">
    <name type="scientific">Musa balbisiana</name>
    <name type="common">Banana</name>
    <dbReference type="NCBI Taxonomy" id="52838"/>
    <lineage>
        <taxon>Eukaryota</taxon>
        <taxon>Viridiplantae</taxon>
        <taxon>Streptophyta</taxon>
        <taxon>Embryophyta</taxon>
        <taxon>Tracheophyta</taxon>
        <taxon>Spermatophyta</taxon>
        <taxon>Magnoliopsida</taxon>
        <taxon>Liliopsida</taxon>
        <taxon>Zingiberales</taxon>
        <taxon>Musaceae</taxon>
        <taxon>Musa</taxon>
    </lineage>
</organism>
<sequence length="80" mass="8182">MEEALQGEEVPVVGVVECGRGLEVERSEAVVATGRGALLPAQRREAGVDVGIVVDVVAEVEASRLADGVRAGERGQVASA</sequence>